<protein>
    <submittedName>
        <fullName evidence="2">Uncharacterized protein</fullName>
    </submittedName>
</protein>
<dbReference type="Proteomes" id="UP001212841">
    <property type="component" value="Unassembled WGS sequence"/>
</dbReference>
<evidence type="ECO:0000313" key="2">
    <source>
        <dbReference type="EMBL" id="KAJ3038782.1"/>
    </source>
</evidence>
<keyword evidence="3" id="KW-1185">Reference proteome</keyword>
<dbReference type="AlphaFoldDB" id="A0AAD5S3R4"/>
<sequence>SVGLVPGINSWSAVMNVNSMMNLFIPGSGAPAPPPVPTTVNGVPMPLAAGTQAPNHPHHHHATTQDGAAAAAAAAQAVGDAGDIADMNFEAASALVDIARISGAGEGV</sequence>
<dbReference type="EMBL" id="JADGJD010001698">
    <property type="protein sequence ID" value="KAJ3038782.1"/>
    <property type="molecule type" value="Genomic_DNA"/>
</dbReference>
<evidence type="ECO:0000256" key="1">
    <source>
        <dbReference type="SAM" id="MobiDB-lite"/>
    </source>
</evidence>
<name>A0AAD5S3R4_9FUNG</name>
<accession>A0AAD5S3R4</accession>
<organism evidence="2 3">
    <name type="scientific">Rhizophlyctis rosea</name>
    <dbReference type="NCBI Taxonomy" id="64517"/>
    <lineage>
        <taxon>Eukaryota</taxon>
        <taxon>Fungi</taxon>
        <taxon>Fungi incertae sedis</taxon>
        <taxon>Chytridiomycota</taxon>
        <taxon>Chytridiomycota incertae sedis</taxon>
        <taxon>Chytridiomycetes</taxon>
        <taxon>Rhizophlyctidales</taxon>
        <taxon>Rhizophlyctidaceae</taxon>
        <taxon>Rhizophlyctis</taxon>
    </lineage>
</organism>
<feature type="region of interest" description="Disordered" evidence="1">
    <location>
        <begin position="35"/>
        <end position="68"/>
    </location>
</feature>
<feature type="non-terminal residue" evidence="2">
    <location>
        <position position="1"/>
    </location>
</feature>
<comment type="caution">
    <text evidence="2">The sequence shown here is derived from an EMBL/GenBank/DDBJ whole genome shotgun (WGS) entry which is preliminary data.</text>
</comment>
<proteinExistence type="predicted"/>
<reference evidence="2" key="1">
    <citation type="submission" date="2020-05" db="EMBL/GenBank/DDBJ databases">
        <title>Phylogenomic resolution of chytrid fungi.</title>
        <authorList>
            <person name="Stajich J.E."/>
            <person name="Amses K."/>
            <person name="Simmons R."/>
            <person name="Seto K."/>
            <person name="Myers J."/>
            <person name="Bonds A."/>
            <person name="Quandt C.A."/>
            <person name="Barry K."/>
            <person name="Liu P."/>
            <person name="Grigoriev I."/>
            <person name="Longcore J.E."/>
            <person name="James T.Y."/>
        </authorList>
    </citation>
    <scope>NUCLEOTIDE SEQUENCE</scope>
    <source>
        <strain evidence="2">JEL0318</strain>
    </source>
</reference>
<evidence type="ECO:0000313" key="3">
    <source>
        <dbReference type="Proteomes" id="UP001212841"/>
    </source>
</evidence>
<gene>
    <name evidence="2" type="ORF">HK097_003035</name>
</gene>